<feature type="compositionally biased region" description="Low complexity" evidence="1">
    <location>
        <begin position="153"/>
        <end position="162"/>
    </location>
</feature>
<protein>
    <submittedName>
        <fullName evidence="2">Uncharacterized protein</fullName>
    </submittedName>
</protein>
<dbReference type="OrthoDB" id="2541982at2759"/>
<organism evidence="2 3">
    <name type="scientific">Pseudozyma flocculosa</name>
    <dbReference type="NCBI Taxonomy" id="84751"/>
    <lineage>
        <taxon>Eukaryota</taxon>
        <taxon>Fungi</taxon>
        <taxon>Dikarya</taxon>
        <taxon>Basidiomycota</taxon>
        <taxon>Ustilaginomycotina</taxon>
        <taxon>Ustilaginomycetes</taxon>
        <taxon>Ustilaginales</taxon>
        <taxon>Ustilaginaceae</taxon>
        <taxon>Pseudozyma</taxon>
    </lineage>
</organism>
<accession>A0A5C3F284</accession>
<dbReference type="Proteomes" id="UP000323386">
    <property type="component" value="Unassembled WGS sequence"/>
</dbReference>
<feature type="region of interest" description="Disordered" evidence="1">
    <location>
        <begin position="1"/>
        <end position="74"/>
    </location>
</feature>
<feature type="compositionally biased region" description="Basic and acidic residues" evidence="1">
    <location>
        <begin position="222"/>
        <end position="240"/>
    </location>
</feature>
<feature type="compositionally biased region" description="Low complexity" evidence="1">
    <location>
        <begin position="108"/>
        <end position="118"/>
    </location>
</feature>
<dbReference type="EMBL" id="OOIP01000011">
    <property type="protein sequence ID" value="SPO38633.1"/>
    <property type="molecule type" value="Genomic_DNA"/>
</dbReference>
<feature type="compositionally biased region" description="Low complexity" evidence="1">
    <location>
        <begin position="44"/>
        <end position="58"/>
    </location>
</feature>
<proteinExistence type="predicted"/>
<keyword evidence="3" id="KW-1185">Reference proteome</keyword>
<evidence type="ECO:0000256" key="1">
    <source>
        <dbReference type="SAM" id="MobiDB-lite"/>
    </source>
</evidence>
<name>A0A5C3F284_9BASI</name>
<dbReference type="AlphaFoldDB" id="A0A5C3F284"/>
<feature type="region of interest" description="Disordered" evidence="1">
    <location>
        <begin position="207"/>
        <end position="240"/>
    </location>
</feature>
<evidence type="ECO:0000313" key="2">
    <source>
        <dbReference type="EMBL" id="SPO38633.1"/>
    </source>
</evidence>
<feature type="region of interest" description="Disordered" evidence="1">
    <location>
        <begin position="148"/>
        <end position="173"/>
    </location>
</feature>
<feature type="region of interest" description="Disordered" evidence="1">
    <location>
        <begin position="94"/>
        <end position="126"/>
    </location>
</feature>
<sequence length="240" mass="26354">MFEPHGSAADLTLRRDPEVSISSPPIHLDRDQIDQLRTFDIDSCRSSPSSSQGSADFSLFSLEPAPPKRQTRTRALAKKLSTRFGFRRDEEHAGVVEAQEAEEKSPCTPAQTLQELPTLTPPPAPIKAKPARRVLRLERAIPFALSPKSASLARAASTMTSPPASPPSYREAELQQSWAAIGIDIHDPKSGPKPHCTPQQLVSAMDDFFGVSPCPPVKEKKRKDDGRQSKVDKIRSQGWS</sequence>
<feature type="compositionally biased region" description="Basic and acidic residues" evidence="1">
    <location>
        <begin position="27"/>
        <end position="43"/>
    </location>
</feature>
<evidence type="ECO:0000313" key="3">
    <source>
        <dbReference type="Proteomes" id="UP000323386"/>
    </source>
</evidence>
<gene>
    <name evidence="2" type="ORF">PSFLO_04112</name>
</gene>
<reference evidence="2 3" key="1">
    <citation type="submission" date="2018-03" db="EMBL/GenBank/DDBJ databases">
        <authorList>
            <person name="Guldener U."/>
        </authorList>
    </citation>
    <scope>NUCLEOTIDE SEQUENCE [LARGE SCALE GENOMIC DNA]</scope>
    <source>
        <strain evidence="2 3">DAOM196992</strain>
    </source>
</reference>